<dbReference type="OrthoDB" id="9794343at2"/>
<dbReference type="EMBL" id="CP001649">
    <property type="protein sequence ID" value="ACS79884.1"/>
    <property type="molecule type" value="Genomic_DNA"/>
</dbReference>
<dbReference type="RefSeq" id="WP_015851700.1">
    <property type="nucleotide sequence ID" value="NC_012881.1"/>
</dbReference>
<feature type="transmembrane region" description="Helical" evidence="1">
    <location>
        <begin position="85"/>
        <end position="105"/>
    </location>
</feature>
<dbReference type="PANTHER" id="PTHR40547">
    <property type="entry name" value="SLL0298 PROTEIN"/>
    <property type="match status" value="1"/>
</dbReference>
<evidence type="ECO:0000313" key="3">
    <source>
        <dbReference type="EMBL" id="ACS79884.1"/>
    </source>
</evidence>
<organism evidence="3 4">
    <name type="scientific">Maridesulfovibrio salexigens (strain ATCC 14822 / DSM 2638 / NCIMB 8403 / VKM B-1763)</name>
    <name type="common">Desulfovibrio salexigens</name>
    <dbReference type="NCBI Taxonomy" id="526222"/>
    <lineage>
        <taxon>Bacteria</taxon>
        <taxon>Pseudomonadati</taxon>
        <taxon>Thermodesulfobacteriota</taxon>
        <taxon>Desulfovibrionia</taxon>
        <taxon>Desulfovibrionales</taxon>
        <taxon>Desulfovibrionaceae</taxon>
        <taxon>Maridesulfovibrio</taxon>
    </lineage>
</organism>
<feature type="transmembrane region" description="Helical" evidence="1">
    <location>
        <begin position="125"/>
        <end position="149"/>
    </location>
</feature>
<feature type="transmembrane region" description="Helical" evidence="1">
    <location>
        <begin position="31"/>
        <end position="51"/>
    </location>
</feature>
<gene>
    <name evidence="3" type="ordered locus">Desal_1822</name>
</gene>
<feature type="transmembrane region" description="Helical" evidence="1">
    <location>
        <begin position="57"/>
        <end position="78"/>
    </location>
</feature>
<keyword evidence="1" id="KW-1133">Transmembrane helix</keyword>
<accession>C6BTV4</accession>
<evidence type="ECO:0000313" key="4">
    <source>
        <dbReference type="Proteomes" id="UP000002601"/>
    </source>
</evidence>
<proteinExistence type="predicted"/>
<dbReference type="eggNOG" id="COG3216">
    <property type="taxonomic scope" value="Bacteria"/>
</dbReference>
<dbReference type="STRING" id="526222.Desal_1822"/>
<keyword evidence="1" id="KW-0812">Transmembrane</keyword>
<keyword evidence="1" id="KW-0472">Membrane</keyword>
<dbReference type="AlphaFoldDB" id="C6BTV4"/>
<dbReference type="PANTHER" id="PTHR40547:SF1">
    <property type="entry name" value="SLL0298 PROTEIN"/>
    <property type="match status" value="1"/>
</dbReference>
<name>C6BTV4_MARSD</name>
<reference evidence="3 4" key="1">
    <citation type="submission" date="2009-06" db="EMBL/GenBank/DDBJ databases">
        <title>Complete sequence of Desulfovibrio salexigens DSM 2638.</title>
        <authorList>
            <consortium name="US DOE Joint Genome Institute"/>
            <person name="Lucas S."/>
            <person name="Copeland A."/>
            <person name="Lapidus A."/>
            <person name="Glavina del Rio T."/>
            <person name="Tice H."/>
            <person name="Bruce D."/>
            <person name="Goodwin L."/>
            <person name="Pitluck S."/>
            <person name="Munk A.C."/>
            <person name="Brettin T."/>
            <person name="Detter J.C."/>
            <person name="Han C."/>
            <person name="Tapia R."/>
            <person name="Larimer F."/>
            <person name="Land M."/>
            <person name="Hauser L."/>
            <person name="Kyrpides N."/>
            <person name="Anderson I."/>
            <person name="Wall J.D."/>
            <person name="Arkin A.P."/>
            <person name="Dehal P."/>
            <person name="Chivian D."/>
            <person name="Giles B."/>
            <person name="Hazen T.C."/>
        </authorList>
    </citation>
    <scope>NUCLEOTIDE SEQUENCE [LARGE SCALE GENOMIC DNA]</scope>
    <source>
        <strain evidence="4">ATCC 14822 / DSM 2638 / NCIMB 8403 / VKM B-1763</strain>
    </source>
</reference>
<dbReference type="HOGENOM" id="CLU_102912_1_1_7"/>
<evidence type="ECO:0000256" key="1">
    <source>
        <dbReference type="SAM" id="Phobius"/>
    </source>
</evidence>
<keyword evidence="4" id="KW-1185">Reference proteome</keyword>
<dbReference type="InterPro" id="IPR018639">
    <property type="entry name" value="DUF2062"/>
</dbReference>
<feature type="domain" description="DUF2062" evidence="2">
    <location>
        <begin position="13"/>
        <end position="156"/>
    </location>
</feature>
<dbReference type="Pfam" id="PF09835">
    <property type="entry name" value="DUF2062"/>
    <property type="match status" value="1"/>
</dbReference>
<sequence>MQRNFNRWEKLKRLLKLYYLKLMRINASPHNIAMGVACGVFGGCFPVIPGLPLQTVIAVVMAFFTRSSKIAAAIATWISNPFNWLLFYYVQFKIGTFLLPIEVQFDPAKWQVSDFMEIGWQGVTILVFGGFVLGVPLAIIAYFIALYFIRRYRRRKTLRMLARRNKL</sequence>
<dbReference type="Proteomes" id="UP000002601">
    <property type="component" value="Chromosome"/>
</dbReference>
<dbReference type="KEGG" id="dsa:Desal_1822"/>
<evidence type="ECO:0000259" key="2">
    <source>
        <dbReference type="Pfam" id="PF09835"/>
    </source>
</evidence>
<protein>
    <recommendedName>
        <fullName evidence="2">DUF2062 domain-containing protein</fullName>
    </recommendedName>
</protein>